<dbReference type="PRINTS" id="PR00115">
    <property type="entry name" value="F16BPHPHTASE"/>
</dbReference>
<evidence type="ECO:0000256" key="9">
    <source>
        <dbReference type="ARBA" id="ARBA00023277"/>
    </source>
</evidence>
<feature type="compositionally biased region" description="Low complexity" evidence="13">
    <location>
        <begin position="445"/>
        <end position="463"/>
    </location>
</feature>
<dbReference type="PANTHER" id="PTHR11556:SF1">
    <property type="entry name" value="FRUCTOSE-BISPHOSPHATASE"/>
    <property type="match status" value="1"/>
</dbReference>
<dbReference type="Gene3D" id="3.40.190.80">
    <property type="match status" value="1"/>
</dbReference>
<dbReference type="EC" id="3.1.3.11" evidence="5"/>
<dbReference type="Pfam" id="PF00316">
    <property type="entry name" value="FBPase"/>
    <property type="match status" value="1"/>
</dbReference>
<evidence type="ECO:0000256" key="2">
    <source>
        <dbReference type="ARBA" id="ARBA00001946"/>
    </source>
</evidence>
<evidence type="ECO:0000256" key="3">
    <source>
        <dbReference type="ARBA" id="ARBA00010941"/>
    </source>
</evidence>
<evidence type="ECO:0000256" key="1">
    <source>
        <dbReference type="ARBA" id="ARBA00001273"/>
    </source>
</evidence>
<dbReference type="SUPFAM" id="SSF56655">
    <property type="entry name" value="Carbohydrate phosphatase"/>
    <property type="match status" value="1"/>
</dbReference>
<dbReference type="InterPro" id="IPR000146">
    <property type="entry name" value="FBPase_class-1"/>
</dbReference>
<evidence type="ECO:0000256" key="5">
    <source>
        <dbReference type="ARBA" id="ARBA00013093"/>
    </source>
</evidence>
<dbReference type="GO" id="GO:0046872">
    <property type="term" value="F:metal ion binding"/>
    <property type="evidence" value="ECO:0007669"/>
    <property type="project" value="UniProtKB-KW"/>
</dbReference>
<dbReference type="EMBL" id="JAHWGI010001056">
    <property type="protein sequence ID" value="KAK3921873.1"/>
    <property type="molecule type" value="Genomic_DNA"/>
</dbReference>
<evidence type="ECO:0000256" key="7">
    <source>
        <dbReference type="ARBA" id="ARBA00022801"/>
    </source>
</evidence>
<dbReference type="GO" id="GO:0006000">
    <property type="term" value="P:fructose metabolic process"/>
    <property type="evidence" value="ECO:0007669"/>
    <property type="project" value="TreeGrafter"/>
</dbReference>
<reference evidence="16" key="1">
    <citation type="submission" date="2021-07" db="EMBL/GenBank/DDBJ databases">
        <authorList>
            <person name="Catto M.A."/>
            <person name="Jacobson A."/>
            <person name="Kennedy G."/>
            <person name="Labadie P."/>
            <person name="Hunt B.G."/>
            <person name="Srinivasan R."/>
        </authorList>
    </citation>
    <scope>NUCLEOTIDE SEQUENCE</scope>
    <source>
        <strain evidence="16">PL_HMW_Pooled</strain>
        <tissue evidence="16">Head</tissue>
    </source>
</reference>
<evidence type="ECO:0000313" key="17">
    <source>
        <dbReference type="Proteomes" id="UP001219518"/>
    </source>
</evidence>
<evidence type="ECO:0000256" key="13">
    <source>
        <dbReference type="SAM" id="MobiDB-lite"/>
    </source>
</evidence>
<feature type="region of interest" description="Disordered" evidence="13">
    <location>
        <begin position="356"/>
        <end position="397"/>
    </location>
</feature>
<reference evidence="16" key="2">
    <citation type="journal article" date="2023" name="BMC Genomics">
        <title>Pest status, molecular evolution, and epigenetic factors derived from the genome assembly of Frankliniella fusca, a thysanopteran phytovirus vector.</title>
        <authorList>
            <person name="Catto M.A."/>
            <person name="Labadie P.E."/>
            <person name="Jacobson A.L."/>
            <person name="Kennedy G.G."/>
            <person name="Srinivasan R."/>
            <person name="Hunt B.G."/>
        </authorList>
    </citation>
    <scope>NUCLEOTIDE SEQUENCE</scope>
    <source>
        <strain evidence="16">PL_HMW_Pooled</strain>
    </source>
</reference>
<organism evidence="16 17">
    <name type="scientific">Frankliniella fusca</name>
    <dbReference type="NCBI Taxonomy" id="407009"/>
    <lineage>
        <taxon>Eukaryota</taxon>
        <taxon>Metazoa</taxon>
        <taxon>Ecdysozoa</taxon>
        <taxon>Arthropoda</taxon>
        <taxon>Hexapoda</taxon>
        <taxon>Insecta</taxon>
        <taxon>Pterygota</taxon>
        <taxon>Neoptera</taxon>
        <taxon>Paraneoptera</taxon>
        <taxon>Thysanoptera</taxon>
        <taxon>Terebrantia</taxon>
        <taxon>Thripoidea</taxon>
        <taxon>Thripidae</taxon>
        <taxon>Frankliniella</taxon>
    </lineage>
</organism>
<evidence type="ECO:0000259" key="14">
    <source>
        <dbReference type="Pfam" id="PF00316"/>
    </source>
</evidence>
<evidence type="ECO:0000256" key="6">
    <source>
        <dbReference type="ARBA" id="ARBA00022723"/>
    </source>
</evidence>
<dbReference type="GO" id="GO:0030388">
    <property type="term" value="P:fructose 1,6-bisphosphate metabolic process"/>
    <property type="evidence" value="ECO:0007669"/>
    <property type="project" value="TreeGrafter"/>
</dbReference>
<keyword evidence="8" id="KW-0460">Magnesium</keyword>
<name>A0AAE1LJD2_9NEOP</name>
<dbReference type="AlphaFoldDB" id="A0AAE1LJD2"/>
<gene>
    <name evidence="16" type="ORF">KUF71_011049</name>
</gene>
<dbReference type="Proteomes" id="UP001219518">
    <property type="component" value="Unassembled WGS sequence"/>
</dbReference>
<dbReference type="GO" id="GO:0006002">
    <property type="term" value="P:fructose 6-phosphate metabolic process"/>
    <property type="evidence" value="ECO:0007669"/>
    <property type="project" value="TreeGrafter"/>
</dbReference>
<accession>A0AAE1LJD2</accession>
<feature type="compositionally biased region" description="Low complexity" evidence="13">
    <location>
        <begin position="360"/>
        <end position="375"/>
    </location>
</feature>
<dbReference type="Gene3D" id="3.30.540.10">
    <property type="entry name" value="Fructose-1,6-Bisphosphatase, subunit A, domain 1"/>
    <property type="match status" value="1"/>
</dbReference>
<comment type="caution">
    <text evidence="16">The sequence shown here is derived from an EMBL/GenBank/DDBJ whole genome shotgun (WGS) entry which is preliminary data.</text>
</comment>
<keyword evidence="17" id="KW-1185">Reference proteome</keyword>
<comment type="pathway">
    <text evidence="10">Carbohydrate biosynthesis.</text>
</comment>
<evidence type="ECO:0000313" key="16">
    <source>
        <dbReference type="EMBL" id="KAK3921873.1"/>
    </source>
</evidence>
<evidence type="ECO:0000256" key="4">
    <source>
        <dbReference type="ARBA" id="ARBA00011881"/>
    </source>
</evidence>
<dbReference type="GO" id="GO:0005986">
    <property type="term" value="P:sucrose biosynthetic process"/>
    <property type="evidence" value="ECO:0007669"/>
    <property type="project" value="TreeGrafter"/>
</dbReference>
<comment type="subunit">
    <text evidence="4">Homotetramer.</text>
</comment>
<dbReference type="PANTHER" id="PTHR11556">
    <property type="entry name" value="FRUCTOSE-1,6-BISPHOSPHATASE-RELATED"/>
    <property type="match status" value="1"/>
</dbReference>
<dbReference type="GO" id="GO:0006094">
    <property type="term" value="P:gluconeogenesis"/>
    <property type="evidence" value="ECO:0007669"/>
    <property type="project" value="TreeGrafter"/>
</dbReference>
<evidence type="ECO:0000256" key="8">
    <source>
        <dbReference type="ARBA" id="ARBA00022842"/>
    </source>
</evidence>
<protein>
    <recommendedName>
        <fullName evidence="5">fructose-bisphosphatase</fullName>
        <ecNumber evidence="5">3.1.3.11</ecNumber>
    </recommendedName>
    <alternativeName>
        <fullName evidence="11">D-fructose-1,6-bisphosphate 1-phosphohydrolase</fullName>
    </alternativeName>
</protein>
<evidence type="ECO:0000256" key="12">
    <source>
        <dbReference type="RuleBase" id="RU000508"/>
    </source>
</evidence>
<proteinExistence type="inferred from homology"/>
<keyword evidence="6" id="KW-0479">Metal-binding</keyword>
<comment type="catalytic activity">
    <reaction evidence="1">
        <text>beta-D-fructose 1,6-bisphosphate + H2O = beta-D-fructose 6-phosphate + phosphate</text>
        <dbReference type="Rhea" id="RHEA:11064"/>
        <dbReference type="ChEBI" id="CHEBI:15377"/>
        <dbReference type="ChEBI" id="CHEBI:32966"/>
        <dbReference type="ChEBI" id="CHEBI:43474"/>
        <dbReference type="ChEBI" id="CHEBI:57634"/>
        <dbReference type="EC" id="3.1.3.11"/>
    </reaction>
</comment>
<evidence type="ECO:0000259" key="15">
    <source>
        <dbReference type="Pfam" id="PF18913"/>
    </source>
</evidence>
<keyword evidence="9 12" id="KW-0119">Carbohydrate metabolism</keyword>
<sequence>ELCDPNNNSSGGSNSSGFTSCSPSLDLAELLAAVQAAIKAVSATLRSSGLVKWRSSREIAAEIFINYIASSQSVALLVCDEKVIPVETSGDRRGKYAVCISPLDSKQDTSDPPSVAGTVFSVHRYLEPHGRSAGTGGGGSGRPSLRSVLQPGKNLVAAGYALYASSTLLVLTTGPGVHLFVLDPVLGEFILTAPNLTIPVRGRIYSVDEGLTYEWGDPVVEYVESKKDPKASALPTYPEELSPCSLGTTYGSHHMGCAVADVHTVLRNGGIYLSPQLRSHPNGKLRLVLEAAPLAHLVCRAGGLATDGHLSLTDCQPEGLAHRTAAFMGSREDIRDLLSMFRGCGALYSTRPSGLRAGGLDALTPTPSTATASTDKGQQAAKVQRSPSKQDKERDRAAAAGAGLTASMAALSATIEALGRPTASRPTSAVYPSSTASLLGLVPSVPRPASAVSAPASSTSGAVHGLKKATSPSSLPFSLPHTLPAKKVP</sequence>
<feature type="compositionally biased region" description="Basic and acidic residues" evidence="13">
    <location>
        <begin position="388"/>
        <end position="397"/>
    </location>
</feature>
<evidence type="ECO:0000256" key="10">
    <source>
        <dbReference type="ARBA" id="ARBA00024331"/>
    </source>
</evidence>
<dbReference type="InterPro" id="IPR028343">
    <property type="entry name" value="FBPtase"/>
</dbReference>
<comment type="cofactor">
    <cofactor evidence="2">
        <name>Mg(2+)</name>
        <dbReference type="ChEBI" id="CHEBI:18420"/>
    </cofactor>
</comment>
<feature type="region of interest" description="Disordered" evidence="13">
    <location>
        <begin position="445"/>
        <end position="489"/>
    </location>
</feature>
<dbReference type="GO" id="GO:0005829">
    <property type="term" value="C:cytosol"/>
    <property type="evidence" value="ECO:0007669"/>
    <property type="project" value="TreeGrafter"/>
</dbReference>
<feature type="domain" description="Fructose-1-6-bisphosphatase class I N-terminal" evidence="14">
    <location>
        <begin position="59"/>
        <end position="193"/>
    </location>
</feature>
<comment type="similarity">
    <text evidence="3 12">Belongs to the FBPase class 1 family.</text>
</comment>
<dbReference type="InterPro" id="IPR044015">
    <property type="entry name" value="FBPase_C_dom"/>
</dbReference>
<dbReference type="InterPro" id="IPR033391">
    <property type="entry name" value="FBPase_N"/>
</dbReference>
<keyword evidence="7 12" id="KW-0378">Hydrolase</keyword>
<dbReference type="GO" id="GO:0042132">
    <property type="term" value="F:fructose 1,6-bisphosphate 1-phosphatase activity"/>
    <property type="evidence" value="ECO:0007669"/>
    <property type="project" value="UniProtKB-EC"/>
</dbReference>
<dbReference type="Pfam" id="PF18913">
    <property type="entry name" value="FBPase_C"/>
    <property type="match status" value="1"/>
</dbReference>
<evidence type="ECO:0000256" key="11">
    <source>
        <dbReference type="ARBA" id="ARBA00032973"/>
    </source>
</evidence>
<feature type="non-terminal residue" evidence="16">
    <location>
        <position position="1"/>
    </location>
</feature>
<feature type="domain" description="Fructose-1-6-bisphosphatase class 1 C-terminal" evidence="15">
    <location>
        <begin position="198"/>
        <end position="340"/>
    </location>
</feature>